<dbReference type="GO" id="GO:0035243">
    <property type="term" value="F:protein-arginine omega-N symmetric methyltransferase activity"/>
    <property type="evidence" value="ECO:0007669"/>
    <property type="project" value="UniProtKB-EC"/>
</dbReference>
<evidence type="ECO:0000256" key="1">
    <source>
        <dbReference type="ARBA" id="ARBA00004173"/>
    </source>
</evidence>
<dbReference type="Pfam" id="PF02636">
    <property type="entry name" value="Methyltransf_28"/>
    <property type="match status" value="1"/>
</dbReference>
<evidence type="ECO:0000313" key="8">
    <source>
        <dbReference type="EMBL" id="KAA8496096.1"/>
    </source>
</evidence>
<comment type="similarity">
    <text evidence="2 7">Belongs to the NDUFAF7 family.</text>
</comment>
<comment type="subcellular location">
    <subcellularLocation>
        <location evidence="1 7">Mitochondrion</location>
    </subcellularLocation>
</comment>
<sequence length="491" mass="53491">MRALAAGRGWRLCQASPLLGQSFRAACGRALSSRASDGGDESFTEIKIDRSGLRGQTQFYASGEGESVGPSPASLNAPVPSTALGRLLARTIRASQPMSVAEFMKQCLTHNTLGYYSKSDVFGASGDFVTAPEVSQTFGELVGVWCVTIMHKLPLRSKIELVELGPGRGTMIADALRAIKTLLKSPRWADRLELHLVEASSKLREMQQAKLQPFMDEAGGGLKVHWFDSVHAYHASKDSFNAAPIFLAQEFFDALPVHQLVWDPALAVWREKMVAADEKDQLSMVVSRARTKACMYMDAPAYKERVVSALETKALPGGCVEICPEALVVMELVLDVMRRSVPGGSALVIDYGNGGPIASSVRAIQRHQFQHILTAPGEADLTADVDFGALSSAVDNVMHSRKQGVEYVHGLCEHGMVTQADFLVELGIRERFQALAAKAGTSEQELAKLQKDFVRLVSPDEMGTVYKAWCTTTDNLSNIYGFSHRAEPERT</sequence>
<evidence type="ECO:0000313" key="9">
    <source>
        <dbReference type="Proteomes" id="UP000324585"/>
    </source>
</evidence>
<evidence type="ECO:0000256" key="2">
    <source>
        <dbReference type="ARBA" id="ARBA00005891"/>
    </source>
</evidence>
<reference evidence="9" key="1">
    <citation type="journal article" date="2019" name="Nat. Commun.">
        <title>Expansion of phycobilisome linker gene families in mesophilic red algae.</title>
        <authorList>
            <person name="Lee J."/>
            <person name="Kim D."/>
            <person name="Bhattacharya D."/>
            <person name="Yoon H.S."/>
        </authorList>
    </citation>
    <scope>NUCLEOTIDE SEQUENCE [LARGE SCALE GENOMIC DNA]</scope>
    <source>
        <strain evidence="9">CCMP 1328</strain>
    </source>
</reference>
<dbReference type="Gene3D" id="3.40.50.12710">
    <property type="match status" value="1"/>
</dbReference>
<organism evidence="8 9">
    <name type="scientific">Porphyridium purpureum</name>
    <name type="common">Red alga</name>
    <name type="synonym">Porphyridium cruentum</name>
    <dbReference type="NCBI Taxonomy" id="35688"/>
    <lineage>
        <taxon>Eukaryota</taxon>
        <taxon>Rhodophyta</taxon>
        <taxon>Bangiophyceae</taxon>
        <taxon>Porphyridiales</taxon>
        <taxon>Porphyridiaceae</taxon>
        <taxon>Porphyridium</taxon>
    </lineage>
</organism>
<keyword evidence="5 7" id="KW-0496">Mitochondrion</keyword>
<dbReference type="AlphaFoldDB" id="A0A5J4YXL9"/>
<evidence type="ECO:0000256" key="4">
    <source>
        <dbReference type="ARBA" id="ARBA00022679"/>
    </source>
</evidence>
<keyword evidence="4 7" id="KW-0808">Transferase</keyword>
<protein>
    <recommendedName>
        <fullName evidence="7">Protein arginine methyltransferase NDUFAF7</fullName>
        <ecNumber evidence="7">2.1.1.320</ecNumber>
    </recommendedName>
</protein>
<evidence type="ECO:0000256" key="5">
    <source>
        <dbReference type="ARBA" id="ARBA00023128"/>
    </source>
</evidence>
<dbReference type="InterPro" id="IPR029063">
    <property type="entry name" value="SAM-dependent_MTases_sf"/>
</dbReference>
<dbReference type="OrthoDB" id="438553at2759"/>
<comment type="function">
    <text evidence="7">Arginine methyltransferase involved in the assembly or stability of mitochondrial NADH:ubiquinone oxidoreductase complex (complex I).</text>
</comment>
<dbReference type="EMBL" id="VRMN01000003">
    <property type="protein sequence ID" value="KAA8496096.1"/>
    <property type="molecule type" value="Genomic_DNA"/>
</dbReference>
<keyword evidence="3 7" id="KW-0489">Methyltransferase</keyword>
<name>A0A5J4YXL9_PORPP</name>
<dbReference type="GO" id="GO:0032259">
    <property type="term" value="P:methylation"/>
    <property type="evidence" value="ECO:0007669"/>
    <property type="project" value="UniProtKB-KW"/>
</dbReference>
<dbReference type="SUPFAM" id="SSF53335">
    <property type="entry name" value="S-adenosyl-L-methionine-dependent methyltransferases"/>
    <property type="match status" value="1"/>
</dbReference>
<dbReference type="InterPro" id="IPR003788">
    <property type="entry name" value="NDUFAF7"/>
</dbReference>
<evidence type="ECO:0000256" key="7">
    <source>
        <dbReference type="RuleBase" id="RU364114"/>
    </source>
</evidence>
<gene>
    <name evidence="8" type="ORF">FVE85_2251</name>
</gene>
<dbReference type="GO" id="GO:0005739">
    <property type="term" value="C:mitochondrion"/>
    <property type="evidence" value="ECO:0007669"/>
    <property type="project" value="UniProtKB-SubCell"/>
</dbReference>
<proteinExistence type="inferred from homology"/>
<dbReference type="PANTHER" id="PTHR12049">
    <property type="entry name" value="PROTEIN ARGININE METHYLTRANSFERASE NDUFAF7, MITOCHONDRIAL"/>
    <property type="match status" value="1"/>
</dbReference>
<keyword evidence="9" id="KW-1185">Reference proteome</keyword>
<accession>A0A5J4YXL9</accession>
<evidence type="ECO:0000256" key="6">
    <source>
        <dbReference type="ARBA" id="ARBA00048612"/>
    </source>
</evidence>
<dbReference type="InterPro" id="IPR038375">
    <property type="entry name" value="NDUFAF7_sf"/>
</dbReference>
<dbReference type="Proteomes" id="UP000324585">
    <property type="component" value="Unassembled WGS sequence"/>
</dbReference>
<comment type="caution">
    <text evidence="8">The sequence shown here is derived from an EMBL/GenBank/DDBJ whole genome shotgun (WGS) entry which is preliminary data.</text>
</comment>
<evidence type="ECO:0000256" key="3">
    <source>
        <dbReference type="ARBA" id="ARBA00022603"/>
    </source>
</evidence>
<dbReference type="OMA" id="YYHPQRN"/>
<dbReference type="EC" id="2.1.1.320" evidence="7"/>
<comment type="catalytic activity">
    <reaction evidence="6 7">
        <text>L-arginyl-[protein] + 2 S-adenosyl-L-methionine = N(omega),N(omega)'-dimethyl-L-arginyl-[protein] + 2 S-adenosyl-L-homocysteine + 2 H(+)</text>
        <dbReference type="Rhea" id="RHEA:48108"/>
        <dbReference type="Rhea" id="RHEA-COMP:10532"/>
        <dbReference type="Rhea" id="RHEA-COMP:11992"/>
        <dbReference type="ChEBI" id="CHEBI:15378"/>
        <dbReference type="ChEBI" id="CHEBI:29965"/>
        <dbReference type="ChEBI" id="CHEBI:57856"/>
        <dbReference type="ChEBI" id="CHEBI:59789"/>
        <dbReference type="ChEBI" id="CHEBI:88221"/>
        <dbReference type="EC" id="2.1.1.320"/>
    </reaction>
</comment>
<dbReference type="PANTHER" id="PTHR12049:SF7">
    <property type="entry name" value="PROTEIN ARGININE METHYLTRANSFERASE NDUFAF7, MITOCHONDRIAL"/>
    <property type="match status" value="1"/>
</dbReference>